<dbReference type="InterPro" id="IPR011990">
    <property type="entry name" value="TPR-like_helical_dom_sf"/>
</dbReference>
<dbReference type="SUPFAM" id="SSF48452">
    <property type="entry name" value="TPR-like"/>
    <property type="match status" value="1"/>
</dbReference>
<keyword evidence="4" id="KW-0732">Signal</keyword>
<proteinExistence type="predicted"/>
<dbReference type="PANTHER" id="PTHR44858:SF1">
    <property type="entry name" value="UDP-N-ACETYLGLUCOSAMINE--PEPTIDE N-ACETYLGLUCOSAMINYLTRANSFERASE SPINDLY-RELATED"/>
    <property type="match status" value="1"/>
</dbReference>
<keyword evidence="6" id="KW-1185">Reference proteome</keyword>
<gene>
    <name evidence="5" type="ORF">O166_08045</name>
</gene>
<dbReference type="EMBL" id="AVPH01000228">
    <property type="protein sequence ID" value="ERE06802.1"/>
    <property type="molecule type" value="Genomic_DNA"/>
</dbReference>
<dbReference type="Gene3D" id="1.25.40.10">
    <property type="entry name" value="Tetratricopeptide repeat domain"/>
    <property type="match status" value="1"/>
</dbReference>
<dbReference type="InterPro" id="IPR050498">
    <property type="entry name" value="Ycf3"/>
</dbReference>
<evidence type="ECO:0008006" key="7">
    <source>
        <dbReference type="Google" id="ProtNLM"/>
    </source>
</evidence>
<evidence type="ECO:0000313" key="5">
    <source>
        <dbReference type="EMBL" id="ERE06802.1"/>
    </source>
</evidence>
<accession>A0ABN0N6M3</accession>
<evidence type="ECO:0000256" key="4">
    <source>
        <dbReference type="SAM" id="SignalP"/>
    </source>
</evidence>
<protein>
    <recommendedName>
        <fullName evidence="7">Tetratricopeptide repeat protein</fullName>
    </recommendedName>
</protein>
<feature type="chain" id="PRO_5045586901" description="Tetratricopeptide repeat protein" evidence="4">
    <location>
        <begin position="24"/>
        <end position="267"/>
    </location>
</feature>
<reference evidence="5 6" key="1">
    <citation type="journal article" date="2013" name="Genome Announc.">
        <title>Genome Sequence of the Pigment-Producing Bacterium Pseudogulbenkiania ferrooxidans, Isolated from Loktak Lake.</title>
        <authorList>
            <person name="Puranik S."/>
            <person name="Talkal R."/>
            <person name="Qureshi A."/>
            <person name="Khardenavis A."/>
            <person name="Kapley A."/>
            <person name="Purohit H.J."/>
        </authorList>
    </citation>
    <scope>NUCLEOTIDE SEQUENCE [LARGE SCALE GENOMIC DNA]</scope>
    <source>
        <strain evidence="5 6">EGD-HP2</strain>
    </source>
</reference>
<dbReference type="Pfam" id="PF13432">
    <property type="entry name" value="TPR_16"/>
    <property type="match status" value="1"/>
</dbReference>
<sequence>MLRKIASLCAALLVALGTSTARAEDRYNTKDKLVVKQGDLILQKDGKGWYAIKILAVDPWPDGTATAHCLTYKSVQSKPTIELLKNAAVLVWHAPIDAASFGRGWERIGNKAPSKEELVGFAEYLKLTDFPRYISFTGQDAQDIIRQANEHYKRAYELGEQGKRVESIAEYDRAIDLFPRFYEAIDNRAFTYMELGQIRDALHDFEQSLRVNPNGMSAFFSKGECLMKLGDLKAAAAIFQEGQSRFPEQRTVFAKFLERVRVLQRNG</sequence>
<feature type="repeat" description="TPR" evidence="3">
    <location>
        <begin position="182"/>
        <end position="215"/>
    </location>
</feature>
<dbReference type="PROSITE" id="PS50005">
    <property type="entry name" value="TPR"/>
    <property type="match status" value="1"/>
</dbReference>
<comment type="caution">
    <text evidence="5">The sequence shown here is derived from an EMBL/GenBank/DDBJ whole genome shotgun (WGS) entry which is preliminary data.</text>
</comment>
<dbReference type="InterPro" id="IPR019734">
    <property type="entry name" value="TPR_rpt"/>
</dbReference>
<name>A0ABN0N6M3_9NEIS</name>
<dbReference type="PANTHER" id="PTHR44858">
    <property type="entry name" value="TETRATRICOPEPTIDE REPEAT PROTEIN 6"/>
    <property type="match status" value="1"/>
</dbReference>
<feature type="signal peptide" evidence="4">
    <location>
        <begin position="1"/>
        <end position="23"/>
    </location>
</feature>
<evidence type="ECO:0000256" key="2">
    <source>
        <dbReference type="ARBA" id="ARBA00022803"/>
    </source>
</evidence>
<evidence type="ECO:0000256" key="1">
    <source>
        <dbReference type="ARBA" id="ARBA00022737"/>
    </source>
</evidence>
<dbReference type="Proteomes" id="UP000016426">
    <property type="component" value="Unassembled WGS sequence"/>
</dbReference>
<keyword evidence="2 3" id="KW-0802">TPR repeat</keyword>
<organism evidence="5 6">
    <name type="scientific">Pseudogulbenkiania ferrooxidans EGD-HP2</name>
    <dbReference type="NCBI Taxonomy" id="1388764"/>
    <lineage>
        <taxon>Bacteria</taxon>
        <taxon>Pseudomonadati</taxon>
        <taxon>Pseudomonadota</taxon>
        <taxon>Betaproteobacteria</taxon>
        <taxon>Neisseriales</taxon>
        <taxon>Chromobacteriaceae</taxon>
        <taxon>Pseudogulbenkiania</taxon>
    </lineage>
</organism>
<evidence type="ECO:0000256" key="3">
    <source>
        <dbReference type="PROSITE-ProRule" id="PRU00339"/>
    </source>
</evidence>
<dbReference type="RefSeq" id="WP_021477123.1">
    <property type="nucleotide sequence ID" value="NZ_AVPH01000228.1"/>
</dbReference>
<evidence type="ECO:0000313" key="6">
    <source>
        <dbReference type="Proteomes" id="UP000016426"/>
    </source>
</evidence>
<keyword evidence="1" id="KW-0677">Repeat</keyword>
<dbReference type="SMART" id="SM00028">
    <property type="entry name" value="TPR"/>
    <property type="match status" value="3"/>
</dbReference>